<keyword evidence="2 4" id="KW-0238">DNA-binding</keyword>
<reference evidence="7" key="1">
    <citation type="submission" date="2016-10" db="EMBL/GenBank/DDBJ databases">
        <authorList>
            <person name="Varghese N."/>
            <person name="Submissions S."/>
        </authorList>
    </citation>
    <scope>NUCLEOTIDE SEQUENCE [LARGE SCALE GENOMIC DNA]</scope>
    <source>
        <strain evidence="7">DSM 44268</strain>
    </source>
</reference>
<evidence type="ECO:0000259" key="5">
    <source>
        <dbReference type="PROSITE" id="PS50977"/>
    </source>
</evidence>
<dbReference type="GO" id="GO:0000976">
    <property type="term" value="F:transcription cis-regulatory region binding"/>
    <property type="evidence" value="ECO:0007669"/>
    <property type="project" value="TreeGrafter"/>
</dbReference>
<dbReference type="InterPro" id="IPR050109">
    <property type="entry name" value="HTH-type_TetR-like_transc_reg"/>
</dbReference>
<dbReference type="PANTHER" id="PTHR30055">
    <property type="entry name" value="HTH-TYPE TRANSCRIPTIONAL REGULATOR RUTR"/>
    <property type="match status" value="1"/>
</dbReference>
<dbReference type="InterPro" id="IPR009057">
    <property type="entry name" value="Homeodomain-like_sf"/>
</dbReference>
<dbReference type="EMBL" id="FNBT01000004">
    <property type="protein sequence ID" value="SDF47043.1"/>
    <property type="molecule type" value="Genomic_DNA"/>
</dbReference>
<evidence type="ECO:0000313" key="7">
    <source>
        <dbReference type="Proteomes" id="UP000199406"/>
    </source>
</evidence>
<dbReference type="PRINTS" id="PR00455">
    <property type="entry name" value="HTHTETR"/>
</dbReference>
<evidence type="ECO:0000256" key="2">
    <source>
        <dbReference type="ARBA" id="ARBA00023125"/>
    </source>
</evidence>
<keyword evidence="7" id="KW-1185">Reference proteome</keyword>
<dbReference type="InterPro" id="IPR036271">
    <property type="entry name" value="Tet_transcr_reg_TetR-rel_C_sf"/>
</dbReference>
<dbReference type="Gene3D" id="1.10.357.10">
    <property type="entry name" value="Tetracycline Repressor, domain 2"/>
    <property type="match status" value="1"/>
</dbReference>
<protein>
    <submittedName>
        <fullName evidence="6">Transcriptional regulator, TetR family</fullName>
    </submittedName>
</protein>
<dbReference type="STRING" id="1550231.SAMN05660662_2232"/>
<dbReference type="Proteomes" id="UP000199406">
    <property type="component" value="Unassembled WGS sequence"/>
</dbReference>
<dbReference type="InterPro" id="IPR011075">
    <property type="entry name" value="TetR_C"/>
</dbReference>
<sequence length="205" mass="22113">MGRTVGANAEDTRRRLLRAAADVFAARGYDGTRVADIATAAGLSNSALYCYFTSRADLLIGALRAHGRRPLADLVARFPTRSVADLLLQTGAALRRRQEPESFLAVEALIAARHHGEVATALRDYTAERADWLAGLVRDGQSRGELDSELSPQAVAHFCLALAAGTTLLGPDLHDVDDREWTELLIRVVTCLAPVHTGEQIGSRT</sequence>
<feature type="DNA-binding region" description="H-T-H motif" evidence="4">
    <location>
        <begin position="33"/>
        <end position="52"/>
    </location>
</feature>
<proteinExistence type="predicted"/>
<dbReference type="PROSITE" id="PS50977">
    <property type="entry name" value="HTH_TETR_2"/>
    <property type="match status" value="1"/>
</dbReference>
<evidence type="ECO:0000256" key="1">
    <source>
        <dbReference type="ARBA" id="ARBA00023015"/>
    </source>
</evidence>
<evidence type="ECO:0000256" key="3">
    <source>
        <dbReference type="ARBA" id="ARBA00023163"/>
    </source>
</evidence>
<dbReference type="SUPFAM" id="SSF46689">
    <property type="entry name" value="Homeodomain-like"/>
    <property type="match status" value="1"/>
</dbReference>
<organism evidence="6 7">
    <name type="scientific">Blastococcus aurantiacus</name>
    <dbReference type="NCBI Taxonomy" id="1550231"/>
    <lineage>
        <taxon>Bacteria</taxon>
        <taxon>Bacillati</taxon>
        <taxon>Actinomycetota</taxon>
        <taxon>Actinomycetes</taxon>
        <taxon>Geodermatophilales</taxon>
        <taxon>Geodermatophilaceae</taxon>
        <taxon>Blastococcus</taxon>
    </lineage>
</organism>
<evidence type="ECO:0000256" key="4">
    <source>
        <dbReference type="PROSITE-ProRule" id="PRU00335"/>
    </source>
</evidence>
<dbReference type="RefSeq" id="WP_176946345.1">
    <property type="nucleotide sequence ID" value="NZ_FNBT01000004.1"/>
</dbReference>
<dbReference type="Pfam" id="PF16859">
    <property type="entry name" value="TetR_C_11"/>
    <property type="match status" value="1"/>
</dbReference>
<dbReference type="GO" id="GO:0003700">
    <property type="term" value="F:DNA-binding transcription factor activity"/>
    <property type="evidence" value="ECO:0007669"/>
    <property type="project" value="TreeGrafter"/>
</dbReference>
<keyword evidence="1" id="KW-0805">Transcription regulation</keyword>
<gene>
    <name evidence="6" type="ORF">SAMN05660662_2232</name>
</gene>
<feature type="domain" description="HTH tetR-type" evidence="5">
    <location>
        <begin position="10"/>
        <end position="70"/>
    </location>
</feature>
<dbReference type="PANTHER" id="PTHR30055:SF234">
    <property type="entry name" value="HTH-TYPE TRANSCRIPTIONAL REGULATOR BETI"/>
    <property type="match status" value="1"/>
</dbReference>
<accession>A0A1G7LC51</accession>
<name>A0A1G7LC51_9ACTN</name>
<dbReference type="SUPFAM" id="SSF48498">
    <property type="entry name" value="Tetracyclin repressor-like, C-terminal domain"/>
    <property type="match status" value="1"/>
</dbReference>
<dbReference type="AlphaFoldDB" id="A0A1G7LC51"/>
<dbReference type="Pfam" id="PF00440">
    <property type="entry name" value="TetR_N"/>
    <property type="match status" value="1"/>
</dbReference>
<keyword evidence="3" id="KW-0804">Transcription</keyword>
<evidence type="ECO:0000313" key="6">
    <source>
        <dbReference type="EMBL" id="SDF47043.1"/>
    </source>
</evidence>
<dbReference type="InterPro" id="IPR001647">
    <property type="entry name" value="HTH_TetR"/>
</dbReference>